<keyword evidence="3 6" id="KW-0418">Kinase</keyword>
<dbReference type="EMBL" id="BJLJ01000002">
    <property type="protein sequence ID" value="GEA66241.1"/>
    <property type="molecule type" value="Genomic_DNA"/>
</dbReference>
<feature type="domain" description="Protein kinase" evidence="5">
    <location>
        <begin position="1"/>
        <end position="271"/>
    </location>
</feature>
<proteinExistence type="predicted"/>
<sequence length="271" mass="31554">MLKHDFASHIENLTCVTKPTSAALGRCLWTCTIDTKNYWLKYHLPETHAQNEQDFMHEQLFYKEIHLKKPAWLLPYKLIEVSLIPQLGHSLGKVLILPDSDVWLGSLTHESGLTDVYRKIWLAINKLAELHELGWIHGDVKAEHFRNFQQKPYLIDFEKTRSISSCNTVMDATPRYMAPELFRGGYKSIQSDLYAFGIVLYEWLTQTRLEASSYRDWAVLHCQNLTIQLPTQFLIFLPLLVGLLQKQQQNRFSNADEAINCLKQIQIDKNH</sequence>
<comment type="caution">
    <text evidence="6">The sequence shown here is derived from an EMBL/GenBank/DDBJ whole genome shotgun (WGS) entry which is preliminary data.</text>
</comment>
<protein>
    <submittedName>
        <fullName evidence="6">Protein kinase</fullName>
    </submittedName>
</protein>
<dbReference type="SUPFAM" id="SSF56112">
    <property type="entry name" value="Protein kinase-like (PK-like)"/>
    <property type="match status" value="1"/>
</dbReference>
<accession>A0A1C2SII3</accession>
<dbReference type="PANTHER" id="PTHR43289">
    <property type="entry name" value="MITOGEN-ACTIVATED PROTEIN KINASE KINASE KINASE 20-RELATED"/>
    <property type="match status" value="1"/>
</dbReference>
<dbReference type="Proteomes" id="UP000317717">
    <property type="component" value="Unassembled WGS sequence"/>
</dbReference>
<evidence type="ECO:0000256" key="1">
    <source>
        <dbReference type="ARBA" id="ARBA00022679"/>
    </source>
</evidence>
<dbReference type="RefSeq" id="WP_005803618.1">
    <property type="nucleotide sequence ID" value="NZ_AMST01000024.1"/>
</dbReference>
<evidence type="ECO:0000259" key="5">
    <source>
        <dbReference type="PROSITE" id="PS50011"/>
    </source>
</evidence>
<dbReference type="AlphaFoldDB" id="A0A1C2SII3"/>
<dbReference type="InterPro" id="IPR011009">
    <property type="entry name" value="Kinase-like_dom_sf"/>
</dbReference>
<dbReference type="InterPro" id="IPR000719">
    <property type="entry name" value="Prot_kinase_dom"/>
</dbReference>
<dbReference type="Pfam" id="PF00069">
    <property type="entry name" value="Pkinase"/>
    <property type="match status" value="1"/>
</dbReference>
<dbReference type="PANTHER" id="PTHR43289:SF6">
    <property type="entry name" value="SERINE_THREONINE-PROTEIN KINASE NEKL-3"/>
    <property type="match status" value="1"/>
</dbReference>
<dbReference type="PROSITE" id="PS50011">
    <property type="entry name" value="PROTEIN_KINASE_DOM"/>
    <property type="match status" value="1"/>
</dbReference>
<dbReference type="Gene3D" id="1.10.510.10">
    <property type="entry name" value="Transferase(Phosphotransferase) domain 1"/>
    <property type="match status" value="1"/>
</dbReference>
<dbReference type="GO" id="GO:0004674">
    <property type="term" value="F:protein serine/threonine kinase activity"/>
    <property type="evidence" value="ECO:0007669"/>
    <property type="project" value="TreeGrafter"/>
</dbReference>
<evidence type="ECO:0000256" key="4">
    <source>
        <dbReference type="ARBA" id="ARBA00022840"/>
    </source>
</evidence>
<keyword evidence="2" id="KW-0547">Nucleotide-binding</keyword>
<keyword evidence="1" id="KW-0808">Transferase</keyword>
<dbReference type="GO" id="GO:0005524">
    <property type="term" value="F:ATP binding"/>
    <property type="evidence" value="ECO:0007669"/>
    <property type="project" value="UniProtKB-KW"/>
</dbReference>
<evidence type="ECO:0000313" key="7">
    <source>
        <dbReference type="Proteomes" id="UP000317717"/>
    </source>
</evidence>
<evidence type="ECO:0000313" key="6">
    <source>
        <dbReference type="EMBL" id="GEA66241.1"/>
    </source>
</evidence>
<gene>
    <name evidence="6" type="ORF">PA3_03990</name>
</gene>
<organism evidence="6 7">
    <name type="scientific">Acinetobacter pittii</name>
    <name type="common">Acinetobacter genomosp. 3</name>
    <dbReference type="NCBI Taxonomy" id="48296"/>
    <lineage>
        <taxon>Bacteria</taxon>
        <taxon>Pseudomonadati</taxon>
        <taxon>Pseudomonadota</taxon>
        <taxon>Gammaproteobacteria</taxon>
        <taxon>Moraxellales</taxon>
        <taxon>Moraxellaceae</taxon>
        <taxon>Acinetobacter</taxon>
        <taxon>Acinetobacter calcoaceticus/baumannii complex</taxon>
    </lineage>
</organism>
<reference evidence="6 7" key="1">
    <citation type="submission" date="2019-06" db="EMBL/GenBank/DDBJ databases">
        <title>Whole genome shotgun sequence of Acinetobacter pittii NBRC 110514.</title>
        <authorList>
            <person name="Hosoyama A."/>
            <person name="Uohara A."/>
            <person name="Ohji S."/>
            <person name="Ichikawa N."/>
        </authorList>
    </citation>
    <scope>NUCLEOTIDE SEQUENCE [LARGE SCALE GENOMIC DNA]</scope>
    <source>
        <strain evidence="6 7">NBRC 110514</strain>
    </source>
</reference>
<keyword evidence="4" id="KW-0067">ATP-binding</keyword>
<evidence type="ECO:0000256" key="3">
    <source>
        <dbReference type="ARBA" id="ARBA00022777"/>
    </source>
</evidence>
<evidence type="ECO:0000256" key="2">
    <source>
        <dbReference type="ARBA" id="ARBA00022741"/>
    </source>
</evidence>
<name>A0A1C2SII3_ACIPI</name>